<protein>
    <submittedName>
        <fullName evidence="1">Uncharacterized protein</fullName>
    </submittedName>
</protein>
<gene>
    <name evidence="1" type="ORF">NDU88_002069</name>
</gene>
<evidence type="ECO:0000313" key="1">
    <source>
        <dbReference type="EMBL" id="KAJ1176802.1"/>
    </source>
</evidence>
<name>A0AAV7TJQ2_PLEWA</name>
<sequence length="151" mass="16189">MLMWRNTCQADARTSNRYAYPSRSITSVSRCFGSLCFLSSPSISYVVFYSAFVYVCASLACTRDAYSKTSGATPRAAVPRCHARYSWLLGLAQPAYHVTGVQSGRRGGECHEPTALASPVCSSMAAAAASGLLLLRRGTASSGRSQRLEAE</sequence>
<proteinExistence type="predicted"/>
<dbReference type="EMBL" id="JANPWB010000006">
    <property type="protein sequence ID" value="KAJ1176802.1"/>
    <property type="molecule type" value="Genomic_DNA"/>
</dbReference>
<evidence type="ECO:0000313" key="2">
    <source>
        <dbReference type="Proteomes" id="UP001066276"/>
    </source>
</evidence>
<comment type="caution">
    <text evidence="1">The sequence shown here is derived from an EMBL/GenBank/DDBJ whole genome shotgun (WGS) entry which is preliminary data.</text>
</comment>
<organism evidence="1 2">
    <name type="scientific">Pleurodeles waltl</name>
    <name type="common">Iberian ribbed newt</name>
    <dbReference type="NCBI Taxonomy" id="8319"/>
    <lineage>
        <taxon>Eukaryota</taxon>
        <taxon>Metazoa</taxon>
        <taxon>Chordata</taxon>
        <taxon>Craniata</taxon>
        <taxon>Vertebrata</taxon>
        <taxon>Euteleostomi</taxon>
        <taxon>Amphibia</taxon>
        <taxon>Batrachia</taxon>
        <taxon>Caudata</taxon>
        <taxon>Salamandroidea</taxon>
        <taxon>Salamandridae</taxon>
        <taxon>Pleurodelinae</taxon>
        <taxon>Pleurodeles</taxon>
    </lineage>
</organism>
<dbReference type="AlphaFoldDB" id="A0AAV7TJQ2"/>
<reference evidence="1" key="1">
    <citation type="journal article" date="2022" name="bioRxiv">
        <title>Sequencing and chromosome-scale assembly of the giantPleurodeles waltlgenome.</title>
        <authorList>
            <person name="Brown T."/>
            <person name="Elewa A."/>
            <person name="Iarovenko S."/>
            <person name="Subramanian E."/>
            <person name="Araus A.J."/>
            <person name="Petzold A."/>
            <person name="Susuki M."/>
            <person name="Suzuki K.-i.T."/>
            <person name="Hayashi T."/>
            <person name="Toyoda A."/>
            <person name="Oliveira C."/>
            <person name="Osipova E."/>
            <person name="Leigh N.D."/>
            <person name="Simon A."/>
            <person name="Yun M.H."/>
        </authorList>
    </citation>
    <scope>NUCLEOTIDE SEQUENCE</scope>
    <source>
        <strain evidence="1">20211129_DDA</strain>
        <tissue evidence="1">Liver</tissue>
    </source>
</reference>
<keyword evidence="2" id="KW-1185">Reference proteome</keyword>
<accession>A0AAV7TJQ2</accession>
<dbReference type="Proteomes" id="UP001066276">
    <property type="component" value="Chromosome 3_2"/>
</dbReference>